<dbReference type="AlphaFoldDB" id="A0A0E2BIR3"/>
<evidence type="ECO:0000313" key="3">
    <source>
        <dbReference type="EMBL" id="EKO35064.1"/>
    </source>
</evidence>
<dbReference type="EMBL" id="AHON02000022">
    <property type="protein sequence ID" value="EKO35064.1"/>
    <property type="molecule type" value="Genomic_DNA"/>
</dbReference>
<name>A0A0E2BIR3_9LEPT</name>
<protein>
    <recommendedName>
        <fullName evidence="5">LPXTG cell wall anchor domain protein</fullName>
    </recommendedName>
</protein>
<evidence type="ECO:0000313" key="4">
    <source>
        <dbReference type="Proteomes" id="UP000006329"/>
    </source>
</evidence>
<comment type="caution">
    <text evidence="3">The sequence shown here is derived from an EMBL/GenBank/DDBJ whole genome shotgun (WGS) entry which is preliminary data.</text>
</comment>
<feature type="non-terminal residue" evidence="3">
    <location>
        <position position="1"/>
    </location>
</feature>
<keyword evidence="4" id="KW-1185">Reference proteome</keyword>
<feature type="transmembrane region" description="Helical" evidence="2">
    <location>
        <begin position="34"/>
        <end position="51"/>
    </location>
</feature>
<evidence type="ECO:0000256" key="1">
    <source>
        <dbReference type="SAM" id="MobiDB-lite"/>
    </source>
</evidence>
<evidence type="ECO:0008006" key="5">
    <source>
        <dbReference type="Google" id="ProtNLM"/>
    </source>
</evidence>
<feature type="region of interest" description="Disordered" evidence="1">
    <location>
        <begin position="1"/>
        <end position="30"/>
    </location>
</feature>
<proteinExistence type="predicted"/>
<keyword evidence="2" id="KW-0812">Transmembrane</keyword>
<gene>
    <name evidence="3" type="ORF">LEP1GSC179_0012</name>
</gene>
<evidence type="ECO:0000256" key="2">
    <source>
        <dbReference type="SAM" id="Phobius"/>
    </source>
</evidence>
<reference evidence="3" key="1">
    <citation type="submission" date="2012-10" db="EMBL/GenBank/DDBJ databases">
        <authorList>
            <person name="Harkins D.M."/>
            <person name="Durkin A.S."/>
            <person name="Brinkac L.M."/>
            <person name="Haft D.H."/>
            <person name="Selengut J.D."/>
            <person name="Sanka R."/>
            <person name="DePew J."/>
            <person name="Purushe J."/>
            <person name="Matthias M.A."/>
            <person name="Vinetz J.M."/>
            <person name="Sutton G.G."/>
            <person name="Nierman W.C."/>
            <person name="Fouts D.E."/>
        </authorList>
    </citation>
    <scope>NUCLEOTIDE SEQUENCE [LARGE SCALE GENOMIC DNA]</scope>
    <source>
        <strain evidence="3">MOR084</strain>
    </source>
</reference>
<accession>A0A0E2BIR3</accession>
<dbReference type="Proteomes" id="UP000006329">
    <property type="component" value="Unassembled WGS sequence"/>
</dbReference>
<keyword evidence="2" id="KW-0472">Membrane</keyword>
<keyword evidence="2" id="KW-1133">Transmembrane helix</keyword>
<sequence length="56" mass="5869">PEGTFKLSYANRNMDNTTDSGGGSDGKKDDNKNLMYIGAGIAAIAGLAFIMNKKGK</sequence>
<organism evidence="3 4">
    <name type="scientific">Leptospira santarosai str. MOR084</name>
    <dbReference type="NCBI Taxonomy" id="1049984"/>
    <lineage>
        <taxon>Bacteria</taxon>
        <taxon>Pseudomonadati</taxon>
        <taxon>Spirochaetota</taxon>
        <taxon>Spirochaetia</taxon>
        <taxon>Leptospirales</taxon>
        <taxon>Leptospiraceae</taxon>
        <taxon>Leptospira</taxon>
    </lineage>
</organism>